<sequence length="112" mass="12031">MKIQTNPDLDDTDSIGLHKALEALCTLSENQAGRRGDTASVNVADLRVILAANPDNAKTEIQWGAVFTDGDAVIAKSFADAVLYTKFSCYAASRQKITVPESVVYTPWVAAL</sequence>
<evidence type="ECO:0000313" key="1">
    <source>
        <dbReference type="EMBL" id="MBG0738794.1"/>
    </source>
</evidence>
<dbReference type="RefSeq" id="WP_196395730.1">
    <property type="nucleotide sequence ID" value="NZ_JADNYM010000005.1"/>
</dbReference>
<dbReference type="EMBL" id="JADNYM010000005">
    <property type="protein sequence ID" value="MBG0738794.1"/>
    <property type="molecule type" value="Genomic_DNA"/>
</dbReference>
<gene>
    <name evidence="1" type="ORF">IV500_05090</name>
</gene>
<evidence type="ECO:0000313" key="2">
    <source>
        <dbReference type="Proteomes" id="UP000655366"/>
    </source>
</evidence>
<reference evidence="1 2" key="1">
    <citation type="submission" date="2020-11" db="EMBL/GenBank/DDBJ databases">
        <title>Arthrobacter antarcticus sp. nov., isolated from Antarctic Soil.</title>
        <authorList>
            <person name="Li J."/>
        </authorList>
    </citation>
    <scope>NUCLEOTIDE SEQUENCE [LARGE SCALE GENOMIC DNA]</scope>
    <source>
        <strain evidence="1 2">Z1-20</strain>
    </source>
</reference>
<protein>
    <submittedName>
        <fullName evidence="1">Uncharacterized protein</fullName>
    </submittedName>
</protein>
<comment type="caution">
    <text evidence="1">The sequence shown here is derived from an EMBL/GenBank/DDBJ whole genome shotgun (WGS) entry which is preliminary data.</text>
</comment>
<dbReference type="Proteomes" id="UP000655366">
    <property type="component" value="Unassembled WGS sequence"/>
</dbReference>
<proteinExistence type="predicted"/>
<organism evidence="1 2">
    <name type="scientific">Arthrobacter terrae</name>
    <dbReference type="NCBI Taxonomy" id="2935737"/>
    <lineage>
        <taxon>Bacteria</taxon>
        <taxon>Bacillati</taxon>
        <taxon>Actinomycetota</taxon>
        <taxon>Actinomycetes</taxon>
        <taxon>Micrococcales</taxon>
        <taxon>Micrococcaceae</taxon>
        <taxon>Arthrobacter</taxon>
    </lineage>
</organism>
<keyword evidence="2" id="KW-1185">Reference proteome</keyword>
<dbReference type="AlphaFoldDB" id="A0A931G710"/>
<accession>A0A931G710</accession>
<name>A0A931G710_9MICC</name>